<feature type="domain" description="Beta-galactosidase-like galactose-binding" evidence="10">
    <location>
        <begin position="1045"/>
        <end position="1201"/>
    </location>
</feature>
<evidence type="ECO:0000259" key="8">
    <source>
        <dbReference type="Pfam" id="PF16355"/>
    </source>
</evidence>
<reference evidence="11 12" key="1">
    <citation type="submission" date="2012-01" db="EMBL/GenBank/DDBJ databases">
        <title>The Genome Sequence of Helcococcus kunzii ATCC 51366.</title>
        <authorList>
            <consortium name="The Broad Institute Genome Sequencing Platform"/>
            <person name="Earl A."/>
            <person name="Ward D."/>
            <person name="Feldgarden M."/>
            <person name="Gevers D."/>
            <person name="Huys G."/>
            <person name="Young S.K."/>
            <person name="Zeng Q."/>
            <person name="Gargeya S."/>
            <person name="Fitzgerald M."/>
            <person name="Haas B."/>
            <person name="Abouelleil A."/>
            <person name="Alvarado L."/>
            <person name="Arachchi H.M."/>
            <person name="Berlin A."/>
            <person name="Chapman S.B."/>
            <person name="Gearin G."/>
            <person name="Goldberg J."/>
            <person name="Griggs A."/>
            <person name="Gujja S."/>
            <person name="Hansen M."/>
            <person name="Heiman D."/>
            <person name="Howarth C."/>
            <person name="Larimer J."/>
            <person name="Lui A."/>
            <person name="MacDonald P.J.P."/>
            <person name="McCowen C."/>
            <person name="Montmayeur A."/>
            <person name="Murphy C."/>
            <person name="Neiman D."/>
            <person name="Pearson M."/>
            <person name="Priest M."/>
            <person name="Roberts A."/>
            <person name="Saif S."/>
            <person name="Shea T."/>
            <person name="Sisk P."/>
            <person name="Stolte C."/>
            <person name="Sykes S."/>
            <person name="Wortman J."/>
            <person name="Nusbaum C."/>
            <person name="Birren B."/>
        </authorList>
    </citation>
    <scope>NUCLEOTIDE SEQUENCE [LARGE SCALE GENOMIC DNA]</scope>
    <source>
        <strain evidence="11 12">ATCC 51366</strain>
    </source>
</reference>
<name>H3NNX7_9FIRM</name>
<dbReference type="Pfam" id="PF07532">
    <property type="entry name" value="Big_4"/>
    <property type="match status" value="1"/>
</dbReference>
<dbReference type="InterPro" id="IPR011081">
    <property type="entry name" value="Big_4"/>
</dbReference>
<dbReference type="Pfam" id="PF02837">
    <property type="entry name" value="Glyco_hydro_2_N"/>
    <property type="match status" value="1"/>
</dbReference>
<dbReference type="PATRIC" id="fig|883114.3.peg.1028"/>
<dbReference type="eggNOG" id="COG3583">
    <property type="taxonomic scope" value="Bacteria"/>
</dbReference>
<dbReference type="Pfam" id="PF21606">
    <property type="entry name" value="BgaA-like_CBM"/>
    <property type="match status" value="1"/>
</dbReference>
<organism evidence="11 12">
    <name type="scientific">Helcococcus kunzii ATCC 51366</name>
    <dbReference type="NCBI Taxonomy" id="883114"/>
    <lineage>
        <taxon>Bacteria</taxon>
        <taxon>Bacillati</taxon>
        <taxon>Bacillota</taxon>
        <taxon>Tissierellia</taxon>
        <taxon>Tissierellales</taxon>
        <taxon>Peptoniphilaceae</taxon>
        <taxon>Helcococcus</taxon>
    </lineage>
</organism>
<dbReference type="InterPro" id="IPR006102">
    <property type="entry name" value="Ig-like_GH2"/>
</dbReference>
<evidence type="ECO:0000256" key="1">
    <source>
        <dbReference type="ARBA" id="ARBA00007401"/>
    </source>
</evidence>
<evidence type="ECO:0000259" key="7">
    <source>
        <dbReference type="Pfam" id="PF07532"/>
    </source>
</evidence>
<dbReference type="STRING" id="883114.HMPREF9709_01038"/>
<dbReference type="SUPFAM" id="SSF49785">
    <property type="entry name" value="Galactose-binding domain-like"/>
    <property type="match status" value="1"/>
</dbReference>
<dbReference type="PRINTS" id="PR00132">
    <property type="entry name" value="GLHYDRLASE2"/>
</dbReference>
<dbReference type="Gene3D" id="3.20.20.80">
    <property type="entry name" value="Glycosidases"/>
    <property type="match status" value="1"/>
</dbReference>
<protein>
    <submittedName>
        <fullName evidence="11">Uncharacterized protein</fullName>
    </submittedName>
</protein>
<proteinExistence type="inferred from homology"/>
<dbReference type="InterPro" id="IPR017853">
    <property type="entry name" value="GH"/>
</dbReference>
<dbReference type="InterPro" id="IPR032311">
    <property type="entry name" value="DUF4982"/>
</dbReference>
<feature type="domain" description="Glycoside hydrolase family 2" evidence="9">
    <location>
        <begin position="743"/>
        <end position="836"/>
    </location>
</feature>
<evidence type="ECO:0000313" key="11">
    <source>
        <dbReference type="EMBL" id="EHR34102.1"/>
    </source>
</evidence>
<dbReference type="Proteomes" id="UP000004191">
    <property type="component" value="Unassembled WGS sequence"/>
</dbReference>
<keyword evidence="3" id="KW-0326">Glycosidase</keyword>
<dbReference type="SUPFAM" id="SSF49303">
    <property type="entry name" value="beta-Galactosidase/glucuronidase domain"/>
    <property type="match status" value="1"/>
</dbReference>
<feature type="domain" description="Bacterial Ig-like" evidence="7">
    <location>
        <begin position="870"/>
        <end position="927"/>
    </location>
</feature>
<dbReference type="Gene3D" id="2.60.40.10">
    <property type="entry name" value="Immunoglobulins"/>
    <property type="match status" value="3"/>
</dbReference>
<evidence type="ECO:0000256" key="3">
    <source>
        <dbReference type="ARBA" id="ARBA00023295"/>
    </source>
</evidence>
<dbReference type="Pfam" id="PF02836">
    <property type="entry name" value="Glyco_hydro_2_C"/>
    <property type="match status" value="1"/>
</dbReference>
<dbReference type="GO" id="GO:0004553">
    <property type="term" value="F:hydrolase activity, hydrolyzing O-glycosyl compounds"/>
    <property type="evidence" value="ECO:0007669"/>
    <property type="project" value="InterPro"/>
</dbReference>
<keyword evidence="12" id="KW-1185">Reference proteome</keyword>
<dbReference type="InterPro" id="IPR006101">
    <property type="entry name" value="Glyco_hydro_2"/>
</dbReference>
<dbReference type="EMBL" id="AGEI01000021">
    <property type="protein sequence ID" value="EHR34102.1"/>
    <property type="molecule type" value="Genomic_DNA"/>
</dbReference>
<evidence type="ECO:0000259" key="5">
    <source>
        <dbReference type="Pfam" id="PF02836"/>
    </source>
</evidence>
<gene>
    <name evidence="11" type="ORF">HMPREF9709_01038</name>
</gene>
<evidence type="ECO:0000259" key="10">
    <source>
        <dbReference type="Pfam" id="PF21606"/>
    </source>
</evidence>
<evidence type="ECO:0000259" key="4">
    <source>
        <dbReference type="Pfam" id="PF00703"/>
    </source>
</evidence>
<dbReference type="InterPro" id="IPR036156">
    <property type="entry name" value="Beta-gal/glucu_dom_sf"/>
</dbReference>
<dbReference type="HOGENOM" id="CLU_000957_0_0_9"/>
<dbReference type="Pfam" id="PF16355">
    <property type="entry name" value="DUF4982"/>
    <property type="match status" value="1"/>
</dbReference>
<evidence type="ECO:0000259" key="6">
    <source>
        <dbReference type="Pfam" id="PF02837"/>
    </source>
</evidence>
<evidence type="ECO:0000313" key="12">
    <source>
        <dbReference type="Proteomes" id="UP000004191"/>
    </source>
</evidence>
<comment type="caution">
    <text evidence="11">The sequence shown here is derived from an EMBL/GenBank/DDBJ whole genome shotgun (WGS) entry which is preliminary data.</text>
</comment>
<dbReference type="RefSeq" id="WP_005398530.1">
    <property type="nucleotide sequence ID" value="NZ_JH601088.1"/>
</dbReference>
<accession>H3NNX7</accession>
<dbReference type="InterPro" id="IPR013783">
    <property type="entry name" value="Ig-like_fold"/>
</dbReference>
<keyword evidence="2" id="KW-0378">Hydrolase</keyword>
<dbReference type="Pfam" id="PF00703">
    <property type="entry name" value="Glyco_hydro_2"/>
    <property type="match status" value="1"/>
</dbReference>
<dbReference type="InterPro" id="IPR040605">
    <property type="entry name" value="Glyco_hydro2_dom5"/>
</dbReference>
<sequence length="1288" mass="149252">MSKNQLFNPIKKYNNFNKEWLFYENEKLEIEDINEETLKDFKKVDLPHDWSIYNDFNQNSLSRNEGGLLDGGIAWYVKSFDLNDELANKNISIRFGAIYMDSFIYVNGTLVGNYPFGYNTFSYDLTDYLRYGKNTIAVKVVNRQPSSRWYSGSGIYRNVDIVLTEKIHIKENSLIIQTPKIQENRADTKIKLLLNNVSDFDEKIRYKIDIYFKEQIVKSIEKTEDIFAKNEKIIETEFSLDNIKLWDIENPNLYYAHIQIFLDEKLIDEEFEQYGYRYFDWTSNDGFSLNGKYVKIHGVCLHHDNGALGAELYPQADRRKLEIMKSMGVNAIRTSHNPQSREFIKLCDELGLLVQEEAFDTWHGNRKKDYDYNRFFNKLATHPQADENETWAEFDIKQMVRRDINSPSIFMWSIGNEIAETEHSYGLQQAKNLVKWIKEVDETRYVTIGENKFSWSRDLEAFNAKIADELDIVGLNYAESNSDYLHENKPEWKLYGAETSSAVKSRGVYYQPEKLDSVATGNADKVNRAYQMSDYGNDRVGWGRTAADSWIFDRDRKYYAGQFIWTGFDYIGEPTPWHNEENLGAPVTSSFFGIVDSAGLPKSDFYLYQSQWLNNEKEKVLKILPHWNFEDLDLLKKQGTDLKRDDNIVPVRVYSNIKEIELFLNGKSLGKKTFNTKMTEYGREYLEGNSERELFLEWLVPFEKGELVAVGYDEKGEVSKTDKVVTSEEANNINLTLEENIHNLDDLAYIRFDICDKNGNIVPTADNLVEFFCSENAEIIGVDNGNAASQERYKADKNGKWFRRSFSGSGIVILKLHEIGEVSLKATSEGLKSDEINFSVENRVEKFEEEFENKLGSKIKTLSEKEIIEIDDVNISISKGQDIVLPEKVRVTTENRFKKFEKVNWDIDKIKNIKEIGKYDIHGEIEGLSVEGQIRVNDFIAVENFSGAFIKGSKNIYLPQNANIYHSSGEARVKPIQNWYNSENGEIFDAEKIDVDNVKLIGKITDSKFEPIMNIRFVGEDDNSIVYSENYARAWNGSEIPAGIASYTNKKHNSTDSTKLLNNEIASFDKTFLDRWTNISDDFREKDWAGILFGRAGELTKFNLNKIEVFFAFEDDDISMPSEYFLEFYNKDQITLPKNYENIAELEHEMAKDENWTRITSINEKIGEHEFVRVFEFGDIQTFAIRVNMIAQENRSLGISEIKAFGKVVKEHDNFEVDIIADDNVQKYSEEKSVYYIGRDVKNVELKATNNAAITRIDGISEEDDINFIVKSEDKSKEIKIIVRREDV</sequence>
<dbReference type="PANTHER" id="PTHR42732:SF1">
    <property type="entry name" value="BETA-MANNOSIDASE"/>
    <property type="match status" value="1"/>
</dbReference>
<dbReference type="InterPro" id="IPR008979">
    <property type="entry name" value="Galactose-bd-like_sf"/>
</dbReference>
<dbReference type="GO" id="GO:0005975">
    <property type="term" value="P:carbohydrate metabolic process"/>
    <property type="evidence" value="ECO:0007669"/>
    <property type="project" value="InterPro"/>
</dbReference>
<dbReference type="Gene3D" id="2.60.120.260">
    <property type="entry name" value="Galactose-binding domain-like"/>
    <property type="match status" value="2"/>
</dbReference>
<feature type="domain" description="Glycoside hydrolase family 2 immunoglobulin-like beta-sandwich" evidence="4">
    <location>
        <begin position="174"/>
        <end position="277"/>
    </location>
</feature>
<dbReference type="GeneID" id="96999031"/>
<dbReference type="InterPro" id="IPR049487">
    <property type="entry name" value="BgaA-like_CBM"/>
</dbReference>
<evidence type="ECO:0000259" key="9">
    <source>
        <dbReference type="Pfam" id="PF18565"/>
    </source>
</evidence>
<dbReference type="InterPro" id="IPR006103">
    <property type="entry name" value="Glyco_hydro_2_cat"/>
</dbReference>
<feature type="domain" description="DUF4982" evidence="8">
    <location>
        <begin position="648"/>
        <end position="717"/>
    </location>
</feature>
<dbReference type="SUPFAM" id="SSF51445">
    <property type="entry name" value="(Trans)glycosidases"/>
    <property type="match status" value="1"/>
</dbReference>
<evidence type="ECO:0000256" key="2">
    <source>
        <dbReference type="ARBA" id="ARBA00022801"/>
    </source>
</evidence>
<dbReference type="InterPro" id="IPR051913">
    <property type="entry name" value="GH2_Domain-Containing"/>
</dbReference>
<comment type="similarity">
    <text evidence="1">Belongs to the glycosyl hydrolase 2 family.</text>
</comment>
<dbReference type="Pfam" id="PF18565">
    <property type="entry name" value="Glyco_hydro2_C5"/>
    <property type="match status" value="1"/>
</dbReference>
<dbReference type="PANTHER" id="PTHR42732">
    <property type="entry name" value="BETA-GALACTOSIDASE"/>
    <property type="match status" value="1"/>
</dbReference>
<dbReference type="eggNOG" id="COG3250">
    <property type="taxonomic scope" value="Bacteria"/>
</dbReference>
<dbReference type="InterPro" id="IPR006104">
    <property type="entry name" value="Glyco_hydro_2_N"/>
</dbReference>
<feature type="domain" description="Glycoside hydrolase family 2 catalytic" evidence="5">
    <location>
        <begin position="285"/>
        <end position="566"/>
    </location>
</feature>
<feature type="domain" description="Glycosyl hydrolases family 2 sugar binding" evidence="6">
    <location>
        <begin position="72"/>
        <end position="161"/>
    </location>
</feature>